<evidence type="ECO:0000313" key="3">
    <source>
        <dbReference type="Proteomes" id="UP001229421"/>
    </source>
</evidence>
<keyword evidence="3" id="KW-1185">Reference proteome</keyword>
<feature type="region of interest" description="Disordered" evidence="1">
    <location>
        <begin position="54"/>
        <end position="88"/>
    </location>
</feature>
<reference evidence="2" key="1">
    <citation type="journal article" date="2023" name="bioRxiv">
        <title>Improved chromosome-level genome assembly for marigold (Tagetes erecta).</title>
        <authorList>
            <person name="Jiang F."/>
            <person name="Yuan L."/>
            <person name="Wang S."/>
            <person name="Wang H."/>
            <person name="Xu D."/>
            <person name="Wang A."/>
            <person name="Fan W."/>
        </authorList>
    </citation>
    <scope>NUCLEOTIDE SEQUENCE</scope>
    <source>
        <strain evidence="2">WSJ</strain>
        <tissue evidence="2">Leaf</tissue>
    </source>
</reference>
<dbReference type="Proteomes" id="UP001229421">
    <property type="component" value="Unassembled WGS sequence"/>
</dbReference>
<evidence type="ECO:0000256" key="1">
    <source>
        <dbReference type="SAM" id="MobiDB-lite"/>
    </source>
</evidence>
<gene>
    <name evidence="2" type="ORF">QVD17_37294</name>
</gene>
<protein>
    <submittedName>
        <fullName evidence="2">Uncharacterized protein</fullName>
    </submittedName>
</protein>
<sequence>MQSTKIFPGELTPHFLAYGLDLGHKKKNEMKVPNLLSHHPWLIVPFLAQTSNPSLYSPATPHRRHKPLSKLHRSKPYQMRTQSTSSQL</sequence>
<feature type="compositionally biased region" description="Basic residues" evidence="1">
    <location>
        <begin position="61"/>
        <end position="75"/>
    </location>
</feature>
<comment type="caution">
    <text evidence="2">The sequence shown here is derived from an EMBL/GenBank/DDBJ whole genome shotgun (WGS) entry which is preliminary data.</text>
</comment>
<proteinExistence type="predicted"/>
<dbReference type="EMBL" id="JAUHHV010000010">
    <property type="protein sequence ID" value="KAK1410755.1"/>
    <property type="molecule type" value="Genomic_DNA"/>
</dbReference>
<organism evidence="2 3">
    <name type="scientific">Tagetes erecta</name>
    <name type="common">African marigold</name>
    <dbReference type="NCBI Taxonomy" id="13708"/>
    <lineage>
        <taxon>Eukaryota</taxon>
        <taxon>Viridiplantae</taxon>
        <taxon>Streptophyta</taxon>
        <taxon>Embryophyta</taxon>
        <taxon>Tracheophyta</taxon>
        <taxon>Spermatophyta</taxon>
        <taxon>Magnoliopsida</taxon>
        <taxon>eudicotyledons</taxon>
        <taxon>Gunneridae</taxon>
        <taxon>Pentapetalae</taxon>
        <taxon>asterids</taxon>
        <taxon>campanulids</taxon>
        <taxon>Asterales</taxon>
        <taxon>Asteraceae</taxon>
        <taxon>Asteroideae</taxon>
        <taxon>Heliantheae alliance</taxon>
        <taxon>Tageteae</taxon>
        <taxon>Tagetes</taxon>
    </lineage>
</organism>
<feature type="compositionally biased region" description="Polar residues" evidence="1">
    <location>
        <begin position="79"/>
        <end position="88"/>
    </location>
</feature>
<name>A0AAD8K090_TARER</name>
<evidence type="ECO:0000313" key="2">
    <source>
        <dbReference type="EMBL" id="KAK1410755.1"/>
    </source>
</evidence>
<dbReference type="AlphaFoldDB" id="A0AAD8K090"/>
<accession>A0AAD8K090</accession>